<dbReference type="Pfam" id="PF02298">
    <property type="entry name" value="Cu_bind_like"/>
    <property type="match status" value="1"/>
</dbReference>
<keyword evidence="5" id="KW-0732">Signal</keyword>
<keyword evidence="3" id="KW-1015">Disulfide bond</keyword>
<evidence type="ECO:0000256" key="3">
    <source>
        <dbReference type="ARBA" id="ARBA00023157"/>
    </source>
</evidence>
<dbReference type="PROSITE" id="PS51257">
    <property type="entry name" value="PROKAR_LIPOPROTEIN"/>
    <property type="match status" value="1"/>
</dbReference>
<evidence type="ECO:0000256" key="4">
    <source>
        <dbReference type="ARBA" id="ARBA00023180"/>
    </source>
</evidence>
<reference evidence="7" key="1">
    <citation type="submission" date="2021-03" db="EMBL/GenBank/DDBJ databases">
        <authorList>
            <person name="Li Z."/>
            <person name="Yang C."/>
        </authorList>
    </citation>
    <scope>NUCLEOTIDE SEQUENCE</scope>
    <source>
        <strain evidence="7">Dzin_1.0</strain>
        <tissue evidence="7">Leaf</tissue>
    </source>
</reference>
<dbReference type="PANTHER" id="PTHR33021">
    <property type="entry name" value="BLUE COPPER PROTEIN"/>
    <property type="match status" value="1"/>
</dbReference>
<dbReference type="EMBL" id="JAGGNH010000001">
    <property type="protein sequence ID" value="KAJ0989308.1"/>
    <property type="molecule type" value="Genomic_DNA"/>
</dbReference>
<dbReference type="InterPro" id="IPR039391">
    <property type="entry name" value="Phytocyanin-like"/>
</dbReference>
<accession>A0A9D5DCB7</accession>
<keyword evidence="1" id="KW-0479">Metal-binding</keyword>
<keyword evidence="4" id="KW-0325">Glycoprotein</keyword>
<dbReference type="GO" id="GO:0005886">
    <property type="term" value="C:plasma membrane"/>
    <property type="evidence" value="ECO:0007669"/>
    <property type="project" value="TreeGrafter"/>
</dbReference>
<evidence type="ECO:0000259" key="6">
    <source>
        <dbReference type="PROSITE" id="PS51485"/>
    </source>
</evidence>
<dbReference type="Gene3D" id="2.60.40.420">
    <property type="entry name" value="Cupredoxins - blue copper proteins"/>
    <property type="match status" value="1"/>
</dbReference>
<protein>
    <recommendedName>
        <fullName evidence="6">Phytocyanin domain-containing protein</fullName>
    </recommendedName>
</protein>
<reference evidence="7" key="2">
    <citation type="journal article" date="2022" name="Hortic Res">
        <title>The genome of Dioscorea zingiberensis sheds light on the biosynthesis, origin and evolution of the medicinally important diosgenin saponins.</title>
        <authorList>
            <person name="Li Y."/>
            <person name="Tan C."/>
            <person name="Li Z."/>
            <person name="Guo J."/>
            <person name="Li S."/>
            <person name="Chen X."/>
            <person name="Wang C."/>
            <person name="Dai X."/>
            <person name="Yang H."/>
            <person name="Song W."/>
            <person name="Hou L."/>
            <person name="Xu J."/>
            <person name="Tong Z."/>
            <person name="Xu A."/>
            <person name="Yuan X."/>
            <person name="Wang W."/>
            <person name="Yang Q."/>
            <person name="Chen L."/>
            <person name="Sun Z."/>
            <person name="Wang K."/>
            <person name="Pan B."/>
            <person name="Chen J."/>
            <person name="Bao Y."/>
            <person name="Liu F."/>
            <person name="Qi X."/>
            <person name="Gang D.R."/>
            <person name="Wen J."/>
            <person name="Li J."/>
        </authorList>
    </citation>
    <scope>NUCLEOTIDE SEQUENCE</scope>
    <source>
        <strain evidence="7">Dzin_1.0</strain>
    </source>
</reference>
<sequence>MAGVRALLFIVSAMACLLSVSMAGTDHIVGGDFGWQIPPTTSYYQDWAKDRTFTVGDTITFPHTTSMHSVVEVTKGDYDACTQTEVLGMYYLGPTVLDLTEPGMHYYFCGVGMHCEAGQKLSIDVKPSA</sequence>
<dbReference type="OrthoDB" id="1916408at2759"/>
<dbReference type="InterPro" id="IPR008972">
    <property type="entry name" value="Cupredoxin"/>
</dbReference>
<dbReference type="Proteomes" id="UP001085076">
    <property type="component" value="Miscellaneous, Linkage group lg01"/>
</dbReference>
<dbReference type="PROSITE" id="PS00196">
    <property type="entry name" value="COPPER_BLUE"/>
    <property type="match status" value="1"/>
</dbReference>
<keyword evidence="8" id="KW-1185">Reference proteome</keyword>
<dbReference type="FunFam" id="2.60.40.420:FF:000034">
    <property type="entry name" value="Cupredoxin superfamily protein"/>
    <property type="match status" value="1"/>
</dbReference>
<proteinExistence type="predicted"/>
<evidence type="ECO:0000256" key="1">
    <source>
        <dbReference type="ARBA" id="ARBA00022723"/>
    </source>
</evidence>
<dbReference type="SUPFAM" id="SSF49503">
    <property type="entry name" value="Cupredoxins"/>
    <property type="match status" value="1"/>
</dbReference>
<evidence type="ECO:0000313" key="8">
    <source>
        <dbReference type="Proteomes" id="UP001085076"/>
    </source>
</evidence>
<dbReference type="GO" id="GO:0046872">
    <property type="term" value="F:metal ion binding"/>
    <property type="evidence" value="ECO:0007669"/>
    <property type="project" value="UniProtKB-KW"/>
</dbReference>
<comment type="caution">
    <text evidence="7">The sequence shown here is derived from an EMBL/GenBank/DDBJ whole genome shotgun (WGS) entry which is preliminary data.</text>
</comment>
<dbReference type="AlphaFoldDB" id="A0A9D5DCB7"/>
<name>A0A9D5DCB7_9LILI</name>
<dbReference type="CDD" id="cd13920">
    <property type="entry name" value="Stellacyanin"/>
    <property type="match status" value="1"/>
</dbReference>
<organism evidence="7 8">
    <name type="scientific">Dioscorea zingiberensis</name>
    <dbReference type="NCBI Taxonomy" id="325984"/>
    <lineage>
        <taxon>Eukaryota</taxon>
        <taxon>Viridiplantae</taxon>
        <taxon>Streptophyta</taxon>
        <taxon>Embryophyta</taxon>
        <taxon>Tracheophyta</taxon>
        <taxon>Spermatophyta</taxon>
        <taxon>Magnoliopsida</taxon>
        <taxon>Liliopsida</taxon>
        <taxon>Dioscoreales</taxon>
        <taxon>Dioscoreaceae</taxon>
        <taxon>Dioscorea</taxon>
    </lineage>
</organism>
<dbReference type="InterPro" id="IPR003245">
    <property type="entry name" value="Phytocyanin_dom"/>
</dbReference>
<evidence type="ECO:0000313" key="7">
    <source>
        <dbReference type="EMBL" id="KAJ0989308.1"/>
    </source>
</evidence>
<gene>
    <name evidence="7" type="ORF">J5N97_007664</name>
</gene>
<evidence type="ECO:0000256" key="2">
    <source>
        <dbReference type="ARBA" id="ARBA00023008"/>
    </source>
</evidence>
<feature type="domain" description="Phytocyanin" evidence="6">
    <location>
        <begin position="25"/>
        <end position="127"/>
    </location>
</feature>
<dbReference type="GO" id="GO:0009055">
    <property type="term" value="F:electron transfer activity"/>
    <property type="evidence" value="ECO:0007669"/>
    <property type="project" value="InterPro"/>
</dbReference>
<dbReference type="PANTHER" id="PTHR33021:SF264">
    <property type="entry name" value="OS05G0570900 PROTEIN"/>
    <property type="match status" value="1"/>
</dbReference>
<dbReference type="PROSITE" id="PS51485">
    <property type="entry name" value="PHYTOCYANIN"/>
    <property type="match status" value="1"/>
</dbReference>
<evidence type="ECO:0000256" key="5">
    <source>
        <dbReference type="SAM" id="SignalP"/>
    </source>
</evidence>
<feature type="signal peptide" evidence="5">
    <location>
        <begin position="1"/>
        <end position="23"/>
    </location>
</feature>
<feature type="chain" id="PRO_5038449996" description="Phytocyanin domain-containing protein" evidence="5">
    <location>
        <begin position="24"/>
        <end position="129"/>
    </location>
</feature>
<keyword evidence="2" id="KW-0186">Copper</keyword>
<dbReference type="InterPro" id="IPR028871">
    <property type="entry name" value="BlueCu_1_BS"/>
</dbReference>